<feature type="region of interest" description="Disordered" evidence="2">
    <location>
        <begin position="24"/>
        <end position="44"/>
    </location>
</feature>
<evidence type="ECO:0008006" key="5">
    <source>
        <dbReference type="Google" id="ProtNLM"/>
    </source>
</evidence>
<evidence type="ECO:0000256" key="2">
    <source>
        <dbReference type="SAM" id="MobiDB-lite"/>
    </source>
</evidence>
<feature type="region of interest" description="Disordered" evidence="2">
    <location>
        <begin position="110"/>
        <end position="133"/>
    </location>
</feature>
<reference evidence="3 4" key="1">
    <citation type="journal article" date="2014" name="Nat. Commun.">
        <title>Klebsormidium flaccidum genome reveals primary factors for plant terrestrial adaptation.</title>
        <authorList>
            <person name="Hori K."/>
            <person name="Maruyama F."/>
            <person name="Fujisawa T."/>
            <person name="Togashi T."/>
            <person name="Yamamoto N."/>
            <person name="Seo M."/>
            <person name="Sato S."/>
            <person name="Yamada T."/>
            <person name="Mori H."/>
            <person name="Tajima N."/>
            <person name="Moriyama T."/>
            <person name="Ikeuchi M."/>
            <person name="Watanabe M."/>
            <person name="Wada H."/>
            <person name="Kobayashi K."/>
            <person name="Saito M."/>
            <person name="Masuda T."/>
            <person name="Sasaki-Sekimoto Y."/>
            <person name="Mashiguchi K."/>
            <person name="Awai K."/>
            <person name="Shimojima M."/>
            <person name="Masuda S."/>
            <person name="Iwai M."/>
            <person name="Nobusawa T."/>
            <person name="Narise T."/>
            <person name="Kondo S."/>
            <person name="Saito H."/>
            <person name="Sato R."/>
            <person name="Murakawa M."/>
            <person name="Ihara Y."/>
            <person name="Oshima-Yamada Y."/>
            <person name="Ohtaka K."/>
            <person name="Satoh M."/>
            <person name="Sonobe K."/>
            <person name="Ishii M."/>
            <person name="Ohtani R."/>
            <person name="Kanamori-Sato M."/>
            <person name="Honoki R."/>
            <person name="Miyazaki D."/>
            <person name="Mochizuki H."/>
            <person name="Umetsu J."/>
            <person name="Higashi K."/>
            <person name="Shibata D."/>
            <person name="Kamiya Y."/>
            <person name="Sato N."/>
            <person name="Nakamura Y."/>
            <person name="Tabata S."/>
            <person name="Ida S."/>
            <person name="Kurokawa K."/>
            <person name="Ohta H."/>
        </authorList>
    </citation>
    <scope>NUCLEOTIDE SEQUENCE [LARGE SCALE GENOMIC DNA]</scope>
    <source>
        <strain evidence="3 4">NIES-2285</strain>
    </source>
</reference>
<protein>
    <recommendedName>
        <fullName evidence="5">RING-type domain-containing protein</fullName>
    </recommendedName>
</protein>
<keyword evidence="4" id="KW-1185">Reference proteome</keyword>
<organism evidence="3 4">
    <name type="scientific">Klebsormidium nitens</name>
    <name type="common">Green alga</name>
    <name type="synonym">Ulothrix nitens</name>
    <dbReference type="NCBI Taxonomy" id="105231"/>
    <lineage>
        <taxon>Eukaryota</taxon>
        <taxon>Viridiplantae</taxon>
        <taxon>Streptophyta</taxon>
        <taxon>Klebsormidiophyceae</taxon>
        <taxon>Klebsormidiales</taxon>
        <taxon>Klebsormidiaceae</taxon>
        <taxon>Klebsormidium</taxon>
    </lineage>
</organism>
<proteinExistence type="predicted"/>
<feature type="coiled-coil region" evidence="1">
    <location>
        <begin position="139"/>
        <end position="202"/>
    </location>
</feature>
<dbReference type="InterPro" id="IPR013083">
    <property type="entry name" value="Znf_RING/FYVE/PHD"/>
</dbReference>
<evidence type="ECO:0000313" key="3">
    <source>
        <dbReference type="EMBL" id="GAQ79147.1"/>
    </source>
</evidence>
<keyword evidence="1" id="KW-0175">Coiled coil</keyword>
<sequence length="272" mass="29663">MMTVGLFENEAGASEVAPYLTRPGLQVSPETARETTSKTAEKGESGLEFVSRAVFGSASTIAASEGASKGEIGVEQEGGARGGETEGLSDCYDPLAPYLRHVCKQLPSESTADWQSGSPEAKPSSIEPAQEKPDCCLESASISKLRHDLEAAKAQLEREQEQAQRSLDEKTRELREQIAAERAAIEKDKERLRERWEELEQKERNGGGVGECISCMDDWSETTVRHHFACGHALLCRKCSVKWLSGQAKPPYKCSVGCNLKKSKAVKPVYLG</sequence>
<dbReference type="AlphaFoldDB" id="A0A1Y1HRF6"/>
<feature type="region of interest" description="Disordered" evidence="2">
    <location>
        <begin position="65"/>
        <end position="91"/>
    </location>
</feature>
<evidence type="ECO:0000313" key="4">
    <source>
        <dbReference type="Proteomes" id="UP000054558"/>
    </source>
</evidence>
<evidence type="ECO:0000256" key="1">
    <source>
        <dbReference type="SAM" id="Coils"/>
    </source>
</evidence>
<accession>A0A1Y1HRF6</accession>
<name>A0A1Y1HRF6_KLENI</name>
<dbReference type="Gene3D" id="3.30.40.10">
    <property type="entry name" value="Zinc/RING finger domain, C3HC4 (zinc finger)"/>
    <property type="match status" value="1"/>
</dbReference>
<dbReference type="Proteomes" id="UP000054558">
    <property type="component" value="Unassembled WGS sequence"/>
</dbReference>
<feature type="compositionally biased region" description="Basic and acidic residues" evidence="2">
    <location>
        <begin position="31"/>
        <end position="44"/>
    </location>
</feature>
<gene>
    <name evidence="3" type="ORF">KFL_000250240</name>
</gene>
<dbReference type="EMBL" id="DF236974">
    <property type="protein sequence ID" value="GAQ79147.1"/>
    <property type="molecule type" value="Genomic_DNA"/>
</dbReference>